<feature type="compositionally biased region" description="Low complexity" evidence="1">
    <location>
        <begin position="90"/>
        <end position="110"/>
    </location>
</feature>
<dbReference type="AlphaFoldDB" id="A0A0E9SM51"/>
<dbReference type="EMBL" id="GBXM01066280">
    <property type="protein sequence ID" value="JAH42297.1"/>
    <property type="molecule type" value="Transcribed_RNA"/>
</dbReference>
<reference evidence="2" key="2">
    <citation type="journal article" date="2015" name="Fish Shellfish Immunol.">
        <title>Early steps in the European eel (Anguilla anguilla)-Vibrio vulnificus interaction in the gills: Role of the RtxA13 toxin.</title>
        <authorList>
            <person name="Callol A."/>
            <person name="Pajuelo D."/>
            <person name="Ebbesson L."/>
            <person name="Teles M."/>
            <person name="MacKenzie S."/>
            <person name="Amaro C."/>
        </authorList>
    </citation>
    <scope>NUCLEOTIDE SEQUENCE</scope>
</reference>
<organism evidence="2">
    <name type="scientific">Anguilla anguilla</name>
    <name type="common">European freshwater eel</name>
    <name type="synonym">Muraena anguilla</name>
    <dbReference type="NCBI Taxonomy" id="7936"/>
    <lineage>
        <taxon>Eukaryota</taxon>
        <taxon>Metazoa</taxon>
        <taxon>Chordata</taxon>
        <taxon>Craniata</taxon>
        <taxon>Vertebrata</taxon>
        <taxon>Euteleostomi</taxon>
        <taxon>Actinopterygii</taxon>
        <taxon>Neopterygii</taxon>
        <taxon>Teleostei</taxon>
        <taxon>Anguilliformes</taxon>
        <taxon>Anguillidae</taxon>
        <taxon>Anguilla</taxon>
    </lineage>
</organism>
<proteinExistence type="predicted"/>
<feature type="region of interest" description="Disordered" evidence="1">
    <location>
        <begin position="90"/>
        <end position="116"/>
    </location>
</feature>
<accession>A0A0E9SM51</accession>
<reference evidence="2" key="1">
    <citation type="submission" date="2014-11" db="EMBL/GenBank/DDBJ databases">
        <authorList>
            <person name="Amaro Gonzalez C."/>
        </authorList>
    </citation>
    <scope>NUCLEOTIDE SEQUENCE</scope>
</reference>
<evidence type="ECO:0000313" key="2">
    <source>
        <dbReference type="EMBL" id="JAH42297.1"/>
    </source>
</evidence>
<protein>
    <submittedName>
        <fullName evidence="2">Uncharacterized protein</fullName>
    </submittedName>
</protein>
<name>A0A0E9SM51_ANGAN</name>
<evidence type="ECO:0000256" key="1">
    <source>
        <dbReference type="SAM" id="MobiDB-lite"/>
    </source>
</evidence>
<sequence length="116" mass="12382">MTPTSPPGNADLQVADNAVIKEDVKEDTIEEKSEKNIASNVIHAEMALTEAKLDAESLHPAVSTGLTVSQKSVSQSAGISSAKQHITFNQTVVSRHQSSSVSSTKHQTVSDQKQKK</sequence>